<comment type="caution">
    <text evidence="2">The sequence shown here is derived from an EMBL/GenBank/DDBJ whole genome shotgun (WGS) entry which is preliminary data.</text>
</comment>
<gene>
    <name evidence="2" type="ORF">A9Z40_01980</name>
</gene>
<keyword evidence="3" id="KW-1185">Reference proteome</keyword>
<dbReference type="Proteomes" id="UP000093918">
    <property type="component" value="Unassembled WGS sequence"/>
</dbReference>
<dbReference type="InterPro" id="IPR035897">
    <property type="entry name" value="Toll_tir_struct_dom_sf"/>
</dbReference>
<organism evidence="2 3">
    <name type="scientific">Microbacterium arborescens</name>
    <dbReference type="NCBI Taxonomy" id="33883"/>
    <lineage>
        <taxon>Bacteria</taxon>
        <taxon>Bacillati</taxon>
        <taxon>Actinomycetota</taxon>
        <taxon>Actinomycetes</taxon>
        <taxon>Micrococcales</taxon>
        <taxon>Microbacteriaceae</taxon>
        <taxon>Microbacterium</taxon>
    </lineage>
</organism>
<dbReference type="InterPro" id="IPR000157">
    <property type="entry name" value="TIR_dom"/>
</dbReference>
<evidence type="ECO:0000313" key="2">
    <source>
        <dbReference type="EMBL" id="OAZ41469.1"/>
    </source>
</evidence>
<dbReference type="EMBL" id="LZEM01000016">
    <property type="protein sequence ID" value="OAZ41469.1"/>
    <property type="molecule type" value="Genomic_DNA"/>
</dbReference>
<dbReference type="Pfam" id="PF13676">
    <property type="entry name" value="TIR_2"/>
    <property type="match status" value="1"/>
</dbReference>
<reference evidence="3" key="1">
    <citation type="submission" date="2016-06" db="EMBL/GenBank/DDBJ databases">
        <title>Genome sequencing of cellulolytic organisms.</title>
        <authorList>
            <person name="Bohra V."/>
            <person name="Dafale N.A."/>
            <person name="Purohit H.J."/>
        </authorList>
    </citation>
    <scope>NUCLEOTIDE SEQUENCE [LARGE SCALE GENOMIC DNA]</scope>
    <source>
        <strain evidence="3">ND21</strain>
    </source>
</reference>
<feature type="domain" description="TIR" evidence="1">
    <location>
        <begin position="9"/>
        <end position="138"/>
    </location>
</feature>
<dbReference type="RefSeq" id="WP_064955905.1">
    <property type="nucleotide sequence ID" value="NZ_LZEM01000016.1"/>
</dbReference>
<dbReference type="SUPFAM" id="SSF52200">
    <property type="entry name" value="Toll/Interleukin receptor TIR domain"/>
    <property type="match status" value="1"/>
</dbReference>
<proteinExistence type="predicted"/>
<sequence>MATGDAQHVFISYVKEDKASVDKLCRILEAAQIPYWRDRKDLAPGDAWKQKIREAVRSGSLTFLACFSDASRSRTKSYMNEELTLAVDEFRLRPPGATWLIPVRFDEGEVPAWDLGGGRTLDDLNYADLFGESYAENAAGLIATINRLMGSAGVSPATTQAALSEAEGGRRSALLARLTKEMLPDPSRRIELDDLISQETRRVVRSIEKDDRFQMATLPSGTDDQIIAIVEGARAYWALVEPMCWSLQIAARWADAETFKTWAKAVQSIAAEGLKPLGGMSALVNLRALPALCLLMVGGVAAHGQERWENLRSLAVDAQVSVHGVKLPLVDSLYPYTPFRDDQWVPNVLARSVIQGQDAATVLAAYSSNEASRYYTPVEEWLHHVLKPLFEDQFVADVDYDAAYSATEILFGLLSQDAAIQQRENGGWRSGSHWFGRSTWQARYGRRDPVADVTEGLEEKQTGWAPLKAGLFGGRYERATEAAAQYREVFEKVAGSRF</sequence>
<name>A0ABX2WJ72_9MICO</name>
<accession>A0ABX2WJ72</accession>
<dbReference type="Gene3D" id="3.40.50.10140">
    <property type="entry name" value="Toll/interleukin-1 receptor homology (TIR) domain"/>
    <property type="match status" value="1"/>
</dbReference>
<evidence type="ECO:0000259" key="1">
    <source>
        <dbReference type="Pfam" id="PF13676"/>
    </source>
</evidence>
<protein>
    <recommendedName>
        <fullName evidence="1">TIR domain-containing protein</fullName>
    </recommendedName>
</protein>
<evidence type="ECO:0000313" key="3">
    <source>
        <dbReference type="Proteomes" id="UP000093918"/>
    </source>
</evidence>